<keyword evidence="3" id="KW-0677">Repeat</keyword>
<sequence length="545" mass="59213">MATNSLFQRTVIWKVVQNMIPGKKKDHGSGKHAPSGIMWSFAAGSNLATSTLSAEKESRKNLNKFYKELRTLKTVNMAGRQFGDEGLFFLAESLAYDKSAEEVDFSGNGITAVGIEAFDGVLQINTTLKTLNLSGNDIGDEGAKCLSDILVENVGIQKLLLNSINIGDEGAKALSNMLKKNKSIRILQFSNNAIEYSVSISIHKDMHLNIYGKINHHIMITPLKGCKTFYLCFSLKQGFASIAEALLENNTIRSLYLNGNYGGPLGACSLAQGILGNKSLREIHLHGNGIGNEGIRELMSALSAHKGKITVVDIGNNNISPEGLHPVAEFLKRTKSLQWFSLYMNDISDEGAEKVAEALKDNKTISTIDLGGNNIHSKAVSAIAETLKDNAVLTTLDLSYNPIGSDGVKALCDVLKFHGKIQTLKLGWCQIGVEGAECIADCLKYNTTLSTLDLRANGLGNDGAICLARSFKIINESLTSLDLGFNEIRDDGAFALAQALKANEDLAVTSLNLANNFFTKFGQVALSEARDHVYEMTEREIDIYF</sequence>
<dbReference type="InterPro" id="IPR032675">
    <property type="entry name" value="LRR_dom_sf"/>
</dbReference>
<gene>
    <name evidence="4" type="primary">NLRC3</name>
    <name evidence="4" type="ORF">Zm00014a_024863</name>
</gene>
<dbReference type="PANTHER" id="PTHR24113">
    <property type="entry name" value="RAN GTPASE-ACTIVATING PROTEIN 1"/>
    <property type="match status" value="1"/>
</dbReference>
<evidence type="ECO:0000256" key="1">
    <source>
        <dbReference type="ARBA" id="ARBA00022468"/>
    </source>
</evidence>
<comment type="caution">
    <text evidence="4">The sequence shown here is derived from an EMBL/GenBank/DDBJ whole genome shotgun (WGS) entry which is preliminary data.</text>
</comment>
<keyword evidence="2" id="KW-0433">Leucine-rich repeat</keyword>
<accession>A0A3L6DE93</accession>
<dbReference type="Gene3D" id="3.80.10.10">
    <property type="entry name" value="Ribonuclease Inhibitor"/>
    <property type="match status" value="5"/>
</dbReference>
<organism evidence="4">
    <name type="scientific">Zea mays</name>
    <name type="common">Maize</name>
    <dbReference type="NCBI Taxonomy" id="4577"/>
    <lineage>
        <taxon>Eukaryota</taxon>
        <taxon>Viridiplantae</taxon>
        <taxon>Streptophyta</taxon>
        <taxon>Embryophyta</taxon>
        <taxon>Tracheophyta</taxon>
        <taxon>Spermatophyta</taxon>
        <taxon>Magnoliopsida</taxon>
        <taxon>Liliopsida</taxon>
        <taxon>Poales</taxon>
        <taxon>Poaceae</taxon>
        <taxon>PACMAD clade</taxon>
        <taxon>Panicoideae</taxon>
        <taxon>Andropogonodae</taxon>
        <taxon>Andropogoneae</taxon>
        <taxon>Tripsacinae</taxon>
        <taxon>Zea</taxon>
    </lineage>
</organism>
<evidence type="ECO:0000256" key="2">
    <source>
        <dbReference type="ARBA" id="ARBA00022614"/>
    </source>
</evidence>
<dbReference type="InterPro" id="IPR001611">
    <property type="entry name" value="Leu-rich_rpt"/>
</dbReference>
<dbReference type="Proteomes" id="UP000251960">
    <property type="component" value="Chromosome 9"/>
</dbReference>
<dbReference type="PANTHER" id="PTHR24113:SF12">
    <property type="entry name" value="RAN GTPASE-ACTIVATING PROTEIN 1"/>
    <property type="match status" value="1"/>
</dbReference>
<evidence type="ECO:0000313" key="4">
    <source>
        <dbReference type="EMBL" id="PWZ06940.1"/>
    </source>
</evidence>
<dbReference type="EMBL" id="NCVQ01000010">
    <property type="protein sequence ID" value="PWZ06940.1"/>
    <property type="molecule type" value="Genomic_DNA"/>
</dbReference>
<dbReference type="SUPFAM" id="SSF52047">
    <property type="entry name" value="RNI-like"/>
    <property type="match status" value="2"/>
</dbReference>
<proteinExistence type="predicted"/>
<name>A0A3L6DE93_MAIZE</name>
<protein>
    <submittedName>
        <fullName evidence="4">Protein NLRC3</fullName>
    </submittedName>
</protein>
<reference evidence="4" key="1">
    <citation type="journal article" date="2018" name="Nat. Genet.">
        <title>Extensive intraspecific gene order and gene structural variations between Mo17 and other maize genomes.</title>
        <authorList>
            <person name="Sun S."/>
            <person name="Zhou Y."/>
            <person name="Chen J."/>
            <person name="Shi J."/>
            <person name="Zhao H."/>
            <person name="Zhao H."/>
            <person name="Song W."/>
            <person name="Zhang M."/>
            <person name="Cui Y."/>
            <person name="Dong X."/>
            <person name="Liu H."/>
            <person name="Ma X."/>
            <person name="Jiao Y."/>
            <person name="Wang B."/>
            <person name="Wei X."/>
            <person name="Stein J.C."/>
            <person name="Glaubitz J.C."/>
            <person name="Lu F."/>
            <person name="Yu G."/>
            <person name="Liang C."/>
            <person name="Fengler K."/>
            <person name="Li B."/>
            <person name="Rafalski A."/>
            <person name="Schnable P.S."/>
            <person name="Ware D.H."/>
            <person name="Buckler E.S."/>
            <person name="Lai J."/>
        </authorList>
    </citation>
    <scope>NUCLEOTIDE SEQUENCE [LARGE SCALE GENOMIC DNA]</scope>
    <source>
        <tissue evidence="4">Seedling</tissue>
    </source>
</reference>
<dbReference type="FunFam" id="3.80.10.10:FF:001374">
    <property type="entry name" value="RNI-like superfamily protein"/>
    <property type="match status" value="1"/>
</dbReference>
<dbReference type="ExpressionAtlas" id="A0A3L6DE93">
    <property type="expression patterns" value="baseline and differential"/>
</dbReference>
<dbReference type="Pfam" id="PF13516">
    <property type="entry name" value="LRR_6"/>
    <property type="match status" value="9"/>
</dbReference>
<dbReference type="AlphaFoldDB" id="A0A3L6DE93"/>
<keyword evidence="1" id="KW-0343">GTPase activation</keyword>
<dbReference type="SMART" id="SM00368">
    <property type="entry name" value="LRR_RI"/>
    <property type="match status" value="13"/>
</dbReference>
<evidence type="ECO:0000256" key="3">
    <source>
        <dbReference type="ARBA" id="ARBA00022737"/>
    </source>
</evidence>
<dbReference type="GO" id="GO:0005096">
    <property type="term" value="F:GTPase activator activity"/>
    <property type="evidence" value="ECO:0007669"/>
    <property type="project" value="UniProtKB-KW"/>
</dbReference>
<dbReference type="InterPro" id="IPR027038">
    <property type="entry name" value="RanGap"/>
</dbReference>